<evidence type="ECO:0000313" key="2">
    <source>
        <dbReference type="EMBL" id="MBL1094283.1"/>
    </source>
</evidence>
<feature type="region of interest" description="Disordered" evidence="1">
    <location>
        <begin position="30"/>
        <end position="68"/>
    </location>
</feature>
<name>A0ABS1N2J6_9ACTN</name>
<dbReference type="EMBL" id="JAERRI010000027">
    <property type="protein sequence ID" value="MBL1094283.1"/>
    <property type="molecule type" value="Genomic_DNA"/>
</dbReference>
<evidence type="ECO:0000256" key="1">
    <source>
        <dbReference type="SAM" id="MobiDB-lite"/>
    </source>
</evidence>
<reference evidence="2 3" key="1">
    <citation type="submission" date="2021-01" db="EMBL/GenBank/DDBJ databases">
        <title>WGS of actinomycetes isolated from Thailand.</title>
        <authorList>
            <person name="Thawai C."/>
        </authorList>
    </citation>
    <scope>NUCLEOTIDE SEQUENCE [LARGE SCALE GENOMIC DNA]</scope>
    <source>
        <strain evidence="2 3">CH9-7</strain>
    </source>
</reference>
<dbReference type="Proteomes" id="UP000629371">
    <property type="component" value="Unassembled WGS sequence"/>
</dbReference>
<sequence>MHSFELELRVRQDELHREAARQRLAREAIEGRRAARAAAARSGSDEPEGRVSNSLTRARRWRVRRAAA</sequence>
<dbReference type="RefSeq" id="WP_030412847.1">
    <property type="nucleotide sequence ID" value="NZ_JAERRI010000027.1"/>
</dbReference>
<keyword evidence="3" id="KW-1185">Reference proteome</keyword>
<proteinExistence type="predicted"/>
<gene>
    <name evidence="2" type="ORF">JK360_34060</name>
</gene>
<feature type="compositionally biased region" description="Basic residues" evidence="1">
    <location>
        <begin position="57"/>
        <end position="68"/>
    </location>
</feature>
<accession>A0ABS1N2J6</accession>
<organism evidence="2 3">
    <name type="scientific">Streptomyces siderophoricus</name>
    <dbReference type="NCBI Taxonomy" id="2802281"/>
    <lineage>
        <taxon>Bacteria</taxon>
        <taxon>Bacillati</taxon>
        <taxon>Actinomycetota</taxon>
        <taxon>Actinomycetes</taxon>
        <taxon>Kitasatosporales</taxon>
        <taxon>Streptomycetaceae</taxon>
        <taxon>Streptomyces</taxon>
    </lineage>
</organism>
<protein>
    <submittedName>
        <fullName evidence="2">Uncharacterized protein</fullName>
    </submittedName>
</protein>
<comment type="caution">
    <text evidence="2">The sequence shown here is derived from an EMBL/GenBank/DDBJ whole genome shotgun (WGS) entry which is preliminary data.</text>
</comment>
<evidence type="ECO:0000313" key="3">
    <source>
        <dbReference type="Proteomes" id="UP000629371"/>
    </source>
</evidence>